<dbReference type="Proteomes" id="UP001106592">
    <property type="component" value="Unassembled WGS sequence"/>
</dbReference>
<dbReference type="RefSeq" id="WP_217976611.1">
    <property type="nucleotide sequence ID" value="NZ_JAHTBI010000055.1"/>
</dbReference>
<evidence type="ECO:0000313" key="3">
    <source>
        <dbReference type="Proteomes" id="UP001106592"/>
    </source>
</evidence>
<dbReference type="EMBL" id="JAHTBI010000055">
    <property type="protein sequence ID" value="MBV6288613.1"/>
    <property type="molecule type" value="Genomic_DNA"/>
</dbReference>
<feature type="transmembrane region" description="Helical" evidence="1">
    <location>
        <begin position="70"/>
        <end position="90"/>
    </location>
</feature>
<evidence type="ECO:0000313" key="2">
    <source>
        <dbReference type="EMBL" id="MBV6288613.1"/>
    </source>
</evidence>
<reference evidence="2" key="2">
    <citation type="journal article" date="2023" name="Plant Pathol.">
        <title>Dismantling and reorganizing Pseudomonas marginalis sensu#lato.</title>
        <authorList>
            <person name="Sawada H."/>
            <person name="Fujikawa T."/>
            <person name="Satou M."/>
        </authorList>
    </citation>
    <scope>NUCLEOTIDE SEQUENCE</scope>
    <source>
        <strain evidence="2">MAFF 301350</strain>
    </source>
</reference>
<sequence>MAEWLSSMAVLGLLGVGLGALALSQPVHWRKVMRHAPFPGAGALRWGASLALGLGLLLSGVTQGAGLGTVFWVLAFLPAGSGVAIALHLWRA</sequence>
<keyword evidence="3" id="KW-1185">Reference proteome</keyword>
<accession>A0A9Q2XKZ3</accession>
<keyword evidence="1" id="KW-0812">Transmembrane</keyword>
<gene>
    <name evidence="2" type="ORF">KUO17_16515</name>
</gene>
<dbReference type="Pfam" id="PF11804">
    <property type="entry name" value="DUF3325"/>
    <property type="match status" value="1"/>
</dbReference>
<name>A0A9Q2XKZ3_9PSED</name>
<dbReference type="AlphaFoldDB" id="A0A9Q2XKZ3"/>
<protein>
    <submittedName>
        <fullName evidence="2">DUF3325 family protein</fullName>
    </submittedName>
</protein>
<proteinExistence type="predicted"/>
<reference evidence="2" key="1">
    <citation type="journal article" date="2022" name="Int. J. Syst. Evol. Microbiol.">
        <title>Pseudomonas aegrilactucae sp. nov. and Pseudomonas morbosilactucae sp. nov., pathogens causing bacterial rot of lettuce in Japan.</title>
        <authorList>
            <person name="Sawada H."/>
            <person name="Fujikawa T."/>
            <person name="Satou M."/>
        </authorList>
    </citation>
    <scope>NUCLEOTIDE SEQUENCE</scope>
    <source>
        <strain evidence="2">MAFF 301350</strain>
    </source>
</reference>
<keyword evidence="1" id="KW-1133">Transmembrane helix</keyword>
<comment type="caution">
    <text evidence="2">The sequence shown here is derived from an EMBL/GenBank/DDBJ whole genome shotgun (WGS) entry which is preliminary data.</text>
</comment>
<organism evidence="2 3">
    <name type="scientific">Pseudomonas aegrilactucae</name>
    <dbReference type="NCBI Taxonomy" id="2854028"/>
    <lineage>
        <taxon>Bacteria</taxon>
        <taxon>Pseudomonadati</taxon>
        <taxon>Pseudomonadota</taxon>
        <taxon>Gammaproteobacteria</taxon>
        <taxon>Pseudomonadales</taxon>
        <taxon>Pseudomonadaceae</taxon>
        <taxon>Pseudomonas</taxon>
    </lineage>
</organism>
<keyword evidence="1" id="KW-0472">Membrane</keyword>
<evidence type="ECO:0000256" key="1">
    <source>
        <dbReference type="SAM" id="Phobius"/>
    </source>
</evidence>
<dbReference type="InterPro" id="IPR021762">
    <property type="entry name" value="DUF3325"/>
</dbReference>
<feature type="transmembrane region" description="Helical" evidence="1">
    <location>
        <begin position="40"/>
        <end position="58"/>
    </location>
</feature>